<dbReference type="Proteomes" id="UP000319374">
    <property type="component" value="Chromosome"/>
</dbReference>
<evidence type="ECO:0000313" key="3">
    <source>
        <dbReference type="Proteomes" id="UP000319374"/>
    </source>
</evidence>
<accession>A0A4Y1WYZ6</accession>
<evidence type="ECO:0000313" key="2">
    <source>
        <dbReference type="EMBL" id="BBL05962.1"/>
    </source>
</evidence>
<dbReference type="Gene3D" id="3.40.630.30">
    <property type="match status" value="1"/>
</dbReference>
<keyword evidence="2" id="KW-0808">Transferase</keyword>
<keyword evidence="3" id="KW-1185">Reference proteome</keyword>
<feature type="domain" description="N-acetyltransferase" evidence="1">
    <location>
        <begin position="5"/>
        <end position="198"/>
    </location>
</feature>
<name>A0A4Y1WYZ6_9BACT</name>
<dbReference type="AlphaFoldDB" id="A0A4Y1WYZ6"/>
<dbReference type="Pfam" id="PF00583">
    <property type="entry name" value="Acetyltransf_1"/>
    <property type="match status" value="1"/>
</dbReference>
<organism evidence="2 3">
    <name type="scientific">Alistipes dispar</name>
    <dbReference type="NCBI Taxonomy" id="2585119"/>
    <lineage>
        <taxon>Bacteria</taxon>
        <taxon>Pseudomonadati</taxon>
        <taxon>Bacteroidota</taxon>
        <taxon>Bacteroidia</taxon>
        <taxon>Bacteroidales</taxon>
        <taxon>Rikenellaceae</taxon>
        <taxon>Alistipes</taxon>
    </lineage>
</organism>
<evidence type="ECO:0000259" key="1">
    <source>
        <dbReference type="PROSITE" id="PS51186"/>
    </source>
</evidence>
<gene>
    <name evidence="2" type="ORF">A5CPEGH6_06000</name>
</gene>
<dbReference type="InterPro" id="IPR000182">
    <property type="entry name" value="GNAT_dom"/>
</dbReference>
<reference evidence="3" key="1">
    <citation type="submission" date="2019-06" db="EMBL/GenBank/DDBJ databases">
        <title>Alistipes onderdonkii subsp. vulgaris subsp. nov., Alistipes dispar sp. nov. and Alistipes communis sp. nov., isolated from human faeces, and creation of Alistipes onderdonkii subsp. onderdonkii subsp. nov.</title>
        <authorList>
            <person name="Sakamoto M."/>
            <person name="Ikeyama N."/>
            <person name="Ogata Y."/>
            <person name="Suda W."/>
            <person name="Iino T."/>
            <person name="Hattori M."/>
            <person name="Ohkuma M."/>
        </authorList>
    </citation>
    <scope>NUCLEOTIDE SEQUENCE [LARGE SCALE GENOMIC DNA]</scope>
    <source>
        <strain evidence="3">5CPEGH6</strain>
    </source>
</reference>
<dbReference type="PROSITE" id="PS51186">
    <property type="entry name" value="GNAT"/>
    <property type="match status" value="1"/>
</dbReference>
<dbReference type="InterPro" id="IPR016181">
    <property type="entry name" value="Acyl_CoA_acyltransferase"/>
</dbReference>
<dbReference type="RefSeq" id="WP_141427822.1">
    <property type="nucleotide sequence ID" value="NZ_AP019736.1"/>
</dbReference>
<protein>
    <submittedName>
        <fullName evidence="2">Acetyltransferase</fullName>
    </submittedName>
</protein>
<dbReference type="SUPFAM" id="SSF55729">
    <property type="entry name" value="Acyl-CoA N-acyltransferases (Nat)"/>
    <property type="match status" value="1"/>
</dbReference>
<dbReference type="OrthoDB" id="9796381at2"/>
<sequence length="198" mass="21304">MNEQLLFRRAAAADIPRIMRIIARAQAQMRAAGSLQWQDGYPAESDIARDIGRGDGYVLSLPAADPAAGSAGSALPDRDSLPDMLPGGSAAGEAVAYGAAVFDGEPAYAGIEGRWLTDGAYVVLHRLAVAGGMQGRGLATAFLRRVGELARRRGVCAFRVDTNFDNRRMLRLLEKEGFRFCGTVRYAGGERLAFEKRL</sequence>
<proteinExistence type="predicted"/>
<dbReference type="GeneID" id="98672574"/>
<dbReference type="EMBL" id="AP019736">
    <property type="protein sequence ID" value="BBL05962.1"/>
    <property type="molecule type" value="Genomic_DNA"/>
</dbReference>
<dbReference type="CDD" id="cd04301">
    <property type="entry name" value="NAT_SF"/>
    <property type="match status" value="1"/>
</dbReference>
<dbReference type="KEGG" id="ada:A5CPEGH6_06000"/>
<dbReference type="GO" id="GO:0016747">
    <property type="term" value="F:acyltransferase activity, transferring groups other than amino-acyl groups"/>
    <property type="evidence" value="ECO:0007669"/>
    <property type="project" value="InterPro"/>
</dbReference>